<organism evidence="2 3">
    <name type="scientific">Candidatus Alloenteromonas pullistercoris</name>
    <dbReference type="NCBI Taxonomy" id="2840785"/>
    <lineage>
        <taxon>Bacteria</taxon>
        <taxon>Bacillati</taxon>
        <taxon>Bacillota</taxon>
        <taxon>Bacillota incertae sedis</taxon>
        <taxon>Candidatus Alloenteromonas</taxon>
    </lineage>
</organism>
<proteinExistence type="predicted"/>
<keyword evidence="1" id="KW-1133">Transmembrane helix</keyword>
<feature type="transmembrane region" description="Helical" evidence="1">
    <location>
        <begin position="52"/>
        <end position="72"/>
    </location>
</feature>
<feature type="transmembrane region" description="Helical" evidence="1">
    <location>
        <begin position="20"/>
        <end position="37"/>
    </location>
</feature>
<gene>
    <name evidence="2" type="ORF">IAC61_03750</name>
</gene>
<comment type="caution">
    <text evidence="2">The sequence shown here is derived from an EMBL/GenBank/DDBJ whole genome shotgun (WGS) entry which is preliminary data.</text>
</comment>
<dbReference type="AlphaFoldDB" id="A0A9D9DFK9"/>
<sequence>MPFYRLKPFLCRLGKVNSKAVFKFYFAFVAYHFLLLFNNPELSKNYPLDDLLIMRAFVGIFVGAKDNMFAYIGKNLANYEQRIYFFADNMIYNHNERGAMI</sequence>
<evidence type="ECO:0000313" key="2">
    <source>
        <dbReference type="EMBL" id="MBO8426416.1"/>
    </source>
</evidence>
<keyword evidence="1" id="KW-0812">Transmembrane</keyword>
<keyword evidence="1" id="KW-0472">Membrane</keyword>
<name>A0A9D9DFK9_9FIRM</name>
<evidence type="ECO:0000256" key="1">
    <source>
        <dbReference type="SAM" id="Phobius"/>
    </source>
</evidence>
<accession>A0A9D9DFK9</accession>
<reference evidence="2" key="1">
    <citation type="submission" date="2020-10" db="EMBL/GenBank/DDBJ databases">
        <authorList>
            <person name="Gilroy R."/>
        </authorList>
    </citation>
    <scope>NUCLEOTIDE SEQUENCE</scope>
    <source>
        <strain evidence="2">17113</strain>
    </source>
</reference>
<dbReference type="Proteomes" id="UP000823634">
    <property type="component" value="Unassembled WGS sequence"/>
</dbReference>
<protein>
    <submittedName>
        <fullName evidence="2">Uncharacterized protein</fullName>
    </submittedName>
</protein>
<evidence type="ECO:0000313" key="3">
    <source>
        <dbReference type="Proteomes" id="UP000823634"/>
    </source>
</evidence>
<reference evidence="2" key="2">
    <citation type="journal article" date="2021" name="PeerJ">
        <title>Extensive microbial diversity within the chicken gut microbiome revealed by metagenomics and culture.</title>
        <authorList>
            <person name="Gilroy R."/>
            <person name="Ravi A."/>
            <person name="Getino M."/>
            <person name="Pursley I."/>
            <person name="Horton D.L."/>
            <person name="Alikhan N.F."/>
            <person name="Baker D."/>
            <person name="Gharbi K."/>
            <person name="Hall N."/>
            <person name="Watson M."/>
            <person name="Adriaenssens E.M."/>
            <person name="Foster-Nyarko E."/>
            <person name="Jarju S."/>
            <person name="Secka A."/>
            <person name="Antonio M."/>
            <person name="Oren A."/>
            <person name="Chaudhuri R.R."/>
            <person name="La Ragione R."/>
            <person name="Hildebrand F."/>
            <person name="Pallen M.J."/>
        </authorList>
    </citation>
    <scope>NUCLEOTIDE SEQUENCE</scope>
    <source>
        <strain evidence="2">17113</strain>
    </source>
</reference>
<dbReference type="EMBL" id="JADINA010000024">
    <property type="protein sequence ID" value="MBO8426416.1"/>
    <property type="molecule type" value="Genomic_DNA"/>
</dbReference>